<dbReference type="STRING" id="216142.LT40_20760"/>
<dbReference type="GO" id="GO:0010181">
    <property type="term" value="F:FMN binding"/>
    <property type="evidence" value="ECO:0007669"/>
    <property type="project" value="InterPro"/>
</dbReference>
<evidence type="ECO:0000313" key="8">
    <source>
        <dbReference type="Proteomes" id="UP000029499"/>
    </source>
</evidence>
<organism evidence="7 8">
    <name type="scientific">Pseudomonas rhizosphaerae</name>
    <dbReference type="NCBI Taxonomy" id="216142"/>
    <lineage>
        <taxon>Bacteria</taxon>
        <taxon>Pseudomonadati</taxon>
        <taxon>Pseudomonadota</taxon>
        <taxon>Gammaproteobacteria</taxon>
        <taxon>Pseudomonadales</taxon>
        <taxon>Pseudomonadaceae</taxon>
        <taxon>Pseudomonas</taxon>
    </lineage>
</organism>
<evidence type="ECO:0000259" key="6">
    <source>
        <dbReference type="Pfam" id="PF00724"/>
    </source>
</evidence>
<dbReference type="AlphaFoldDB" id="A0A089Z1P6"/>
<dbReference type="Pfam" id="PF00724">
    <property type="entry name" value="Oxidored_FMN"/>
    <property type="match status" value="1"/>
</dbReference>
<dbReference type="InterPro" id="IPR044152">
    <property type="entry name" value="YqjM-like"/>
</dbReference>
<protein>
    <submittedName>
        <fullName evidence="7">Oxidoreductase</fullName>
    </submittedName>
</protein>
<proteinExistence type="predicted"/>
<dbReference type="KEGG" id="prh:LT40_20760"/>
<dbReference type="InterPro" id="IPR013785">
    <property type="entry name" value="Aldolase_TIM"/>
</dbReference>
<dbReference type="Proteomes" id="UP000029499">
    <property type="component" value="Chromosome"/>
</dbReference>
<dbReference type="SUPFAM" id="SSF51395">
    <property type="entry name" value="FMN-linked oxidoreductases"/>
    <property type="match status" value="1"/>
</dbReference>
<sequence>MSMLLEPYTLRQLTLRNRIAVSPMCQYSSVDGLANDWHLVHLGSRASGGAGLVFTEATAVTADGRITPEDLGLWNDEQIEPLQRITRFITSQGAVPAIQLAHAGRKASTWRPWLGKHGSVPVSEGGWVPVGPSRIAFDPQHTAPTALDEAAIKDIVQAFVDATRRALTANFKVVEVHAAHGYLLHQFLSPLSNQRQDHYGGSFENRIRLTLEVTQAIRDVWPAELPVFVRVSATDWVEDGWNPDETVELATRLKALGVDLIDVSSGGTSANAEIPTGPGYQTRFAERVRKEADLATGTVGMITDPAQAEHILRTGQADIILLARELLRDPYWPLHADEDLGGRLATWPAQYQRATHRDQPILESDLRD</sequence>
<dbReference type="PANTHER" id="PTHR43303:SF4">
    <property type="entry name" value="NADPH DEHYDROGENASE C23G7.10C-RELATED"/>
    <property type="match status" value="1"/>
</dbReference>
<dbReference type="OrthoDB" id="8523426at2"/>
<keyword evidence="8" id="KW-1185">Reference proteome</keyword>
<dbReference type="RefSeq" id="WP_043193057.1">
    <property type="nucleotide sequence ID" value="NZ_CP009533.1"/>
</dbReference>
<evidence type="ECO:0000256" key="4">
    <source>
        <dbReference type="ARBA" id="ARBA00022857"/>
    </source>
</evidence>
<gene>
    <name evidence="7" type="ORF">LT40_20760</name>
</gene>
<evidence type="ECO:0000256" key="1">
    <source>
        <dbReference type="ARBA" id="ARBA00001917"/>
    </source>
</evidence>
<accession>A0A089Z1P6</accession>
<dbReference type="PANTHER" id="PTHR43303">
    <property type="entry name" value="NADPH DEHYDROGENASE C23G7.10C-RELATED"/>
    <property type="match status" value="1"/>
</dbReference>
<feature type="domain" description="NADH:flavin oxidoreductase/NADH oxidase N-terminal" evidence="6">
    <location>
        <begin position="4"/>
        <end position="339"/>
    </location>
</feature>
<dbReference type="GO" id="GO:0003959">
    <property type="term" value="F:NADPH dehydrogenase activity"/>
    <property type="evidence" value="ECO:0007669"/>
    <property type="project" value="InterPro"/>
</dbReference>
<dbReference type="GO" id="GO:0050661">
    <property type="term" value="F:NADP binding"/>
    <property type="evidence" value="ECO:0007669"/>
    <property type="project" value="InterPro"/>
</dbReference>
<name>A0A089Z1P6_9PSED</name>
<evidence type="ECO:0000256" key="3">
    <source>
        <dbReference type="ARBA" id="ARBA00022643"/>
    </source>
</evidence>
<dbReference type="HOGENOM" id="CLU_012153_2_0_6"/>
<dbReference type="Gene3D" id="3.20.20.70">
    <property type="entry name" value="Aldolase class I"/>
    <property type="match status" value="1"/>
</dbReference>
<dbReference type="EMBL" id="CP009533">
    <property type="protein sequence ID" value="AIS19685.1"/>
    <property type="molecule type" value="Genomic_DNA"/>
</dbReference>
<keyword evidence="2" id="KW-0285">Flavoprotein</keyword>
<keyword evidence="3" id="KW-0288">FMN</keyword>
<dbReference type="InterPro" id="IPR001155">
    <property type="entry name" value="OxRdtase_FMN_N"/>
</dbReference>
<evidence type="ECO:0000256" key="2">
    <source>
        <dbReference type="ARBA" id="ARBA00022630"/>
    </source>
</evidence>
<evidence type="ECO:0000313" key="7">
    <source>
        <dbReference type="EMBL" id="AIS19685.1"/>
    </source>
</evidence>
<keyword evidence="5" id="KW-0560">Oxidoreductase</keyword>
<dbReference type="eggNOG" id="COG1902">
    <property type="taxonomic scope" value="Bacteria"/>
</dbReference>
<evidence type="ECO:0000256" key="5">
    <source>
        <dbReference type="ARBA" id="ARBA00023002"/>
    </source>
</evidence>
<dbReference type="CDD" id="cd02932">
    <property type="entry name" value="OYE_YqiM_FMN"/>
    <property type="match status" value="1"/>
</dbReference>
<keyword evidence="4" id="KW-0521">NADP</keyword>
<reference evidence="7 8" key="1">
    <citation type="journal article" date="2015" name="J. Biotechnol.">
        <title>Complete genome sequence of Pseudomonas rhizosphaerae IH5T (=DSM 16299T), a phosphate-solubilizing rhizobacterium for bacterial biofertilizer.</title>
        <authorList>
            <person name="Kwak Y."/>
            <person name="Jung B.K."/>
            <person name="Shin J.H."/>
        </authorList>
    </citation>
    <scope>NUCLEOTIDE SEQUENCE [LARGE SCALE GENOMIC DNA]</scope>
    <source>
        <strain evidence="7">DSM 16299</strain>
    </source>
</reference>
<comment type="cofactor">
    <cofactor evidence="1">
        <name>FMN</name>
        <dbReference type="ChEBI" id="CHEBI:58210"/>
    </cofactor>
</comment>